<dbReference type="SUPFAM" id="SSF55486">
    <property type="entry name" value="Metalloproteases ('zincins'), catalytic domain"/>
    <property type="match status" value="1"/>
</dbReference>
<evidence type="ECO:0000313" key="2">
    <source>
        <dbReference type="Proteomes" id="UP000220691"/>
    </source>
</evidence>
<evidence type="ECO:0000313" key="1">
    <source>
        <dbReference type="EMBL" id="PEN91061.1"/>
    </source>
</evidence>
<comment type="caution">
    <text evidence="1">The sequence shown here is derived from an EMBL/GenBank/DDBJ whole genome shotgun (WGS) entry which is preliminary data.</text>
</comment>
<feature type="non-terminal residue" evidence="1">
    <location>
        <position position="131"/>
    </location>
</feature>
<sequence length="131" mass="15657">MQRVNTIDISNVLQLEKTLSTLLNKMISSKLDLENWLKEQSKVIWDIEEQVRSHYIAFQCNTDDEEIKDTFEHDQQFVKPLLKRYQNLLDNKYLESPFRMELDSNVYGLLDTKIKNAQKLFCEENIELEIK</sequence>
<dbReference type="Proteomes" id="UP000220691">
    <property type="component" value="Unassembled WGS sequence"/>
</dbReference>
<protein>
    <submittedName>
        <fullName evidence="1">Oligoendopeptidase F</fullName>
    </submittedName>
</protein>
<dbReference type="EMBL" id="NUAN01000147">
    <property type="protein sequence ID" value="PEN91061.1"/>
    <property type="molecule type" value="Genomic_DNA"/>
</dbReference>
<organism evidence="1 2">
    <name type="scientific">Bacillus cereus</name>
    <dbReference type="NCBI Taxonomy" id="1396"/>
    <lineage>
        <taxon>Bacteria</taxon>
        <taxon>Bacillati</taxon>
        <taxon>Bacillota</taxon>
        <taxon>Bacilli</taxon>
        <taxon>Bacillales</taxon>
        <taxon>Bacillaceae</taxon>
        <taxon>Bacillus</taxon>
        <taxon>Bacillus cereus group</taxon>
    </lineage>
</organism>
<gene>
    <name evidence="1" type="ORF">CN553_21365</name>
</gene>
<dbReference type="AlphaFoldDB" id="A0A9X6YKM7"/>
<name>A0A9X6YKM7_BACCE</name>
<reference evidence="1 2" key="1">
    <citation type="submission" date="2017-09" db="EMBL/GenBank/DDBJ databases">
        <title>Large-scale bioinformatics analysis of Bacillus genomes uncovers conserved roles of natural products in bacterial physiology.</title>
        <authorList>
            <consortium name="Agbiome Team Llc"/>
            <person name="Bleich R.M."/>
            <person name="Kirk G.J."/>
            <person name="Santa Maria K.C."/>
            <person name="Allen S.E."/>
            <person name="Farag S."/>
            <person name="Shank E.A."/>
            <person name="Bowers A."/>
        </authorList>
    </citation>
    <scope>NUCLEOTIDE SEQUENCE [LARGE SCALE GENOMIC DNA]</scope>
    <source>
        <strain evidence="1 2">AFS027647</strain>
    </source>
</reference>
<dbReference type="Gene3D" id="1.10.1370.30">
    <property type="match status" value="1"/>
</dbReference>
<accession>A0A9X6YKM7</accession>
<proteinExistence type="predicted"/>